<organism evidence="1 2">
    <name type="scientific">Elysia crispata</name>
    <name type="common">lettuce slug</name>
    <dbReference type="NCBI Taxonomy" id="231223"/>
    <lineage>
        <taxon>Eukaryota</taxon>
        <taxon>Metazoa</taxon>
        <taxon>Spiralia</taxon>
        <taxon>Lophotrochozoa</taxon>
        <taxon>Mollusca</taxon>
        <taxon>Gastropoda</taxon>
        <taxon>Heterobranchia</taxon>
        <taxon>Euthyneura</taxon>
        <taxon>Panpulmonata</taxon>
        <taxon>Sacoglossa</taxon>
        <taxon>Placobranchoidea</taxon>
        <taxon>Plakobranchidae</taxon>
        <taxon>Elysia</taxon>
    </lineage>
</organism>
<evidence type="ECO:0000313" key="1">
    <source>
        <dbReference type="EMBL" id="KAK3697441.1"/>
    </source>
</evidence>
<name>A0AAE0XMM7_9GAST</name>
<dbReference type="Proteomes" id="UP001283361">
    <property type="component" value="Unassembled WGS sequence"/>
</dbReference>
<sequence length="206" mass="22389">MEVETKVLAVTDMVEADVSAVIGVMMITEIQNAVIDLVWVTPQLLAYPSVVTLETYRFYHNTNLAEQEYRADHLRMPAMNALHPAPNCGSPDCRDPSALLILCSCRSQDSDRSKVNFGRPVTPAIVASIKPGQISHMPYRNNVPRHGTRGSLGCNQALNSCRPRTLVASRELVGKAGGELAGATGRCCSDPLPVLVSGYRVSLWVI</sequence>
<evidence type="ECO:0000313" key="2">
    <source>
        <dbReference type="Proteomes" id="UP001283361"/>
    </source>
</evidence>
<accession>A0AAE0XMM7</accession>
<comment type="caution">
    <text evidence="1">The sequence shown here is derived from an EMBL/GenBank/DDBJ whole genome shotgun (WGS) entry which is preliminary data.</text>
</comment>
<protein>
    <submittedName>
        <fullName evidence="1">Uncharacterized protein</fullName>
    </submittedName>
</protein>
<reference evidence="1" key="1">
    <citation type="journal article" date="2023" name="G3 (Bethesda)">
        <title>A reference genome for the long-term kleptoplast-retaining sea slug Elysia crispata morphotype clarki.</title>
        <authorList>
            <person name="Eastman K.E."/>
            <person name="Pendleton A.L."/>
            <person name="Shaikh M.A."/>
            <person name="Suttiyut T."/>
            <person name="Ogas R."/>
            <person name="Tomko P."/>
            <person name="Gavelis G."/>
            <person name="Widhalm J.R."/>
            <person name="Wisecaver J.H."/>
        </authorList>
    </citation>
    <scope>NUCLEOTIDE SEQUENCE</scope>
    <source>
        <strain evidence="1">ECLA1</strain>
    </source>
</reference>
<gene>
    <name evidence="1" type="ORF">RRG08_031205</name>
</gene>
<dbReference type="EMBL" id="JAWDGP010008010">
    <property type="protein sequence ID" value="KAK3697441.1"/>
    <property type="molecule type" value="Genomic_DNA"/>
</dbReference>
<dbReference type="AlphaFoldDB" id="A0AAE0XMM7"/>
<keyword evidence="2" id="KW-1185">Reference proteome</keyword>
<proteinExistence type="predicted"/>